<name>A0A512APS0_9SPHN</name>
<evidence type="ECO:0000256" key="2">
    <source>
        <dbReference type="SAM" id="MobiDB-lite"/>
    </source>
</evidence>
<dbReference type="InterPro" id="IPR049712">
    <property type="entry name" value="Poly_export"/>
</dbReference>
<evidence type="ECO:0008006" key="8">
    <source>
        <dbReference type="Google" id="ProtNLM"/>
    </source>
</evidence>
<feature type="region of interest" description="Disordered" evidence="2">
    <location>
        <begin position="43"/>
        <end position="121"/>
    </location>
</feature>
<dbReference type="PANTHER" id="PTHR33619:SF3">
    <property type="entry name" value="POLYSACCHARIDE EXPORT PROTEIN GFCE-RELATED"/>
    <property type="match status" value="1"/>
</dbReference>
<comment type="caution">
    <text evidence="6">The sequence shown here is derived from an EMBL/GenBank/DDBJ whole genome shotgun (WGS) entry which is preliminary data.</text>
</comment>
<evidence type="ECO:0000256" key="1">
    <source>
        <dbReference type="ARBA" id="ARBA00022729"/>
    </source>
</evidence>
<dbReference type="Pfam" id="PF02563">
    <property type="entry name" value="Poly_export"/>
    <property type="match status" value="1"/>
</dbReference>
<dbReference type="InterPro" id="IPR003715">
    <property type="entry name" value="Poly_export_N"/>
</dbReference>
<accession>A0A512APS0</accession>
<feature type="compositionally biased region" description="Polar residues" evidence="2">
    <location>
        <begin position="43"/>
        <end position="57"/>
    </location>
</feature>
<dbReference type="GO" id="GO:0015159">
    <property type="term" value="F:polysaccharide transmembrane transporter activity"/>
    <property type="evidence" value="ECO:0007669"/>
    <property type="project" value="InterPro"/>
</dbReference>
<reference evidence="6 7" key="1">
    <citation type="submission" date="2019-07" db="EMBL/GenBank/DDBJ databases">
        <title>Whole genome shotgun sequence of Novosphingobium sediminis NBRC 106119.</title>
        <authorList>
            <person name="Hosoyama A."/>
            <person name="Uohara A."/>
            <person name="Ohji S."/>
            <person name="Ichikawa N."/>
        </authorList>
    </citation>
    <scope>NUCLEOTIDE SEQUENCE [LARGE SCALE GENOMIC DNA]</scope>
    <source>
        <strain evidence="6 7">NBRC 106119</strain>
    </source>
</reference>
<protein>
    <recommendedName>
        <fullName evidence="8">Capsule polysaccharide transporter</fullName>
    </recommendedName>
</protein>
<dbReference type="Gene3D" id="3.30.1950.10">
    <property type="entry name" value="wza like domain"/>
    <property type="match status" value="1"/>
</dbReference>
<dbReference type="Gene3D" id="3.10.560.10">
    <property type="entry name" value="Outer membrane lipoprotein wza domain like"/>
    <property type="match status" value="4"/>
</dbReference>
<evidence type="ECO:0000259" key="4">
    <source>
        <dbReference type="Pfam" id="PF02563"/>
    </source>
</evidence>
<evidence type="ECO:0000256" key="3">
    <source>
        <dbReference type="SAM" id="SignalP"/>
    </source>
</evidence>
<feature type="compositionally biased region" description="Low complexity" evidence="2">
    <location>
        <begin position="62"/>
        <end position="78"/>
    </location>
</feature>
<feature type="domain" description="Soluble ligand binding" evidence="5">
    <location>
        <begin position="414"/>
        <end position="452"/>
    </location>
</feature>
<dbReference type="EMBL" id="BJYR01000025">
    <property type="protein sequence ID" value="GEO01699.1"/>
    <property type="molecule type" value="Genomic_DNA"/>
</dbReference>
<feature type="domain" description="Soluble ligand binding" evidence="5">
    <location>
        <begin position="241"/>
        <end position="289"/>
    </location>
</feature>
<feature type="domain" description="Polysaccharide export protein N-terminal" evidence="4">
    <location>
        <begin position="162"/>
        <end position="234"/>
    </location>
</feature>
<proteinExistence type="predicted"/>
<dbReference type="Pfam" id="PF10531">
    <property type="entry name" value="SLBB"/>
    <property type="match status" value="4"/>
</dbReference>
<gene>
    <name evidence="6" type="ORF">NSE01_35310</name>
</gene>
<evidence type="ECO:0000259" key="5">
    <source>
        <dbReference type="Pfam" id="PF10531"/>
    </source>
</evidence>
<feature type="chain" id="PRO_5021719337" description="Capsule polysaccharide transporter" evidence="3">
    <location>
        <begin position="40"/>
        <end position="655"/>
    </location>
</feature>
<keyword evidence="1 3" id="KW-0732">Signal</keyword>
<dbReference type="InterPro" id="IPR019554">
    <property type="entry name" value="Soluble_ligand-bd"/>
</dbReference>
<feature type="domain" description="Soluble ligand binding" evidence="5">
    <location>
        <begin position="326"/>
        <end position="369"/>
    </location>
</feature>
<evidence type="ECO:0000313" key="7">
    <source>
        <dbReference type="Proteomes" id="UP000321464"/>
    </source>
</evidence>
<feature type="domain" description="Soluble ligand binding" evidence="5">
    <location>
        <begin position="551"/>
        <end position="601"/>
    </location>
</feature>
<dbReference type="PANTHER" id="PTHR33619">
    <property type="entry name" value="POLYSACCHARIDE EXPORT PROTEIN GFCE-RELATED"/>
    <property type="match status" value="1"/>
</dbReference>
<feature type="signal peptide" evidence="3">
    <location>
        <begin position="1"/>
        <end position="39"/>
    </location>
</feature>
<dbReference type="OrthoDB" id="9808948at2"/>
<dbReference type="AlphaFoldDB" id="A0A512APS0"/>
<dbReference type="Proteomes" id="UP000321464">
    <property type="component" value="Unassembled WGS sequence"/>
</dbReference>
<keyword evidence="7" id="KW-1185">Reference proteome</keyword>
<evidence type="ECO:0000313" key="6">
    <source>
        <dbReference type="EMBL" id="GEO01699.1"/>
    </source>
</evidence>
<organism evidence="6 7">
    <name type="scientific">Novosphingobium sediminis</name>
    <dbReference type="NCBI Taxonomy" id="707214"/>
    <lineage>
        <taxon>Bacteria</taxon>
        <taxon>Pseudomonadati</taxon>
        <taxon>Pseudomonadota</taxon>
        <taxon>Alphaproteobacteria</taxon>
        <taxon>Sphingomonadales</taxon>
        <taxon>Sphingomonadaceae</taxon>
        <taxon>Novosphingobium</taxon>
    </lineage>
</organism>
<dbReference type="RefSeq" id="WP_147161003.1">
    <property type="nucleotide sequence ID" value="NZ_BJYR01000025.1"/>
</dbReference>
<sequence length="655" mass="69582">MKTARIGMSMAASARPALLKRLALACLAGIAAVQQPALAQNSIPSGSPLANSQPSQTEDPRQNNNGNNSNNGGNQGQSYEPYRSDSINSGNQQDQEQNGNSSRDDSKRTLQSEGKVMAKPAKPGEYERYIEAAVGHKVPRFGANLLTEAARDFAVPAQATIPPDYPVNVGDTISVSLTGSIEGSANFVVDTDGRITIPKVGPVQLAGVRYRDVRDRISAAIGRQYRGYDVSVTISKLRGLRVYVTGFANNPGAYSLNSLSTLVNAVLAAGGPNAGGSFRSVQVIRNGRVVADYDLYALIRSGDRSRDPILQNEDVLFIPPVGTQAAVIGSVNEEAIYELKPGESIADALRYAGGANVLGDASRVILYRLSDKQTLGSREIARSDTTGFAVDPGDVLQVLSQGSLVMPLERQQVIVRIEGEVNRPGNYYVAPNTPLATVVEMAGGLTPRAYVYGTKLTRASVAAQQRVSLKEAIDQFEISLTTAPLNNSAIATSANRADQLAAGRRILERLRASEPDGRLVLPIPYGATALPGDLLLENNDQLTIPPVVATVGVFGSVYRPASFLLDRANPPRVRDIIEKAGGVQRAGDRGSLFLVRASGEVLTRRRGAMNARMQPGDVVFVPVKTQSSSLLEKLTGISQVIFQLGLGAAAVAALR</sequence>
<feature type="compositionally biased region" description="Polar residues" evidence="2">
    <location>
        <begin position="85"/>
        <end position="101"/>
    </location>
</feature>